<dbReference type="Gene3D" id="3.10.20.90">
    <property type="entry name" value="Phosphatidylinositol 3-kinase Catalytic Subunit, Chain A, domain 1"/>
    <property type="match status" value="1"/>
</dbReference>
<feature type="compositionally biased region" description="Polar residues" evidence="9">
    <location>
        <begin position="40"/>
        <end position="49"/>
    </location>
</feature>
<dbReference type="InterPro" id="IPR050588">
    <property type="entry name" value="WNK_Ser-Thr_kinase"/>
</dbReference>
<dbReference type="InterPro" id="IPR011009">
    <property type="entry name" value="Kinase-like_dom_sf"/>
</dbReference>
<evidence type="ECO:0000256" key="3">
    <source>
        <dbReference type="ARBA" id="ARBA00022679"/>
    </source>
</evidence>
<evidence type="ECO:0000256" key="5">
    <source>
        <dbReference type="ARBA" id="ARBA00022777"/>
    </source>
</evidence>
<feature type="compositionally biased region" description="Low complexity" evidence="9">
    <location>
        <begin position="989"/>
        <end position="998"/>
    </location>
</feature>
<dbReference type="PANTHER" id="PTHR13902">
    <property type="entry name" value="SERINE/THREONINE-PROTEIN KINASE WNK WITH NO LYSINE -RELATED"/>
    <property type="match status" value="1"/>
</dbReference>
<feature type="region of interest" description="Disordered" evidence="9">
    <location>
        <begin position="1619"/>
        <end position="1689"/>
    </location>
</feature>
<feature type="compositionally biased region" description="Basic residues" evidence="9">
    <location>
        <begin position="1541"/>
        <end position="1550"/>
    </location>
</feature>
<dbReference type="PROSITE" id="PS50011">
    <property type="entry name" value="PROTEIN_KINASE_DOM"/>
    <property type="match status" value="1"/>
</dbReference>
<comment type="catalytic activity">
    <reaction evidence="7">
        <text>L-threonyl-[protein] + ATP = O-phospho-L-threonyl-[protein] + ADP + H(+)</text>
        <dbReference type="Rhea" id="RHEA:46608"/>
        <dbReference type="Rhea" id="RHEA-COMP:11060"/>
        <dbReference type="Rhea" id="RHEA-COMP:11605"/>
        <dbReference type="ChEBI" id="CHEBI:15378"/>
        <dbReference type="ChEBI" id="CHEBI:30013"/>
        <dbReference type="ChEBI" id="CHEBI:30616"/>
        <dbReference type="ChEBI" id="CHEBI:61977"/>
        <dbReference type="ChEBI" id="CHEBI:456216"/>
        <dbReference type="EC" id="2.7.11.1"/>
    </reaction>
</comment>
<dbReference type="Gene3D" id="3.30.200.20">
    <property type="entry name" value="Phosphorylase Kinase, domain 1"/>
    <property type="match status" value="1"/>
</dbReference>
<feature type="compositionally biased region" description="Polar residues" evidence="9">
    <location>
        <begin position="1327"/>
        <end position="1372"/>
    </location>
</feature>
<feature type="compositionally biased region" description="Polar residues" evidence="9">
    <location>
        <begin position="1013"/>
        <end position="1027"/>
    </location>
</feature>
<evidence type="ECO:0000256" key="2">
    <source>
        <dbReference type="ARBA" id="ARBA00022527"/>
    </source>
</evidence>
<dbReference type="EC" id="2.7.11.1" evidence="1"/>
<evidence type="ECO:0000256" key="4">
    <source>
        <dbReference type="ARBA" id="ARBA00022741"/>
    </source>
</evidence>
<keyword evidence="12" id="KW-1185">Reference proteome</keyword>
<feature type="compositionally biased region" description="Acidic residues" evidence="9">
    <location>
        <begin position="1676"/>
        <end position="1689"/>
    </location>
</feature>
<dbReference type="PROSITE" id="PS00108">
    <property type="entry name" value="PROTEIN_KINASE_ST"/>
    <property type="match status" value="1"/>
</dbReference>
<dbReference type="InterPro" id="IPR036366">
    <property type="entry name" value="PGBDSf"/>
</dbReference>
<proteinExistence type="predicted"/>
<evidence type="ECO:0000259" key="10">
    <source>
        <dbReference type="PROSITE" id="PS50011"/>
    </source>
</evidence>
<feature type="region of interest" description="Disordered" evidence="9">
    <location>
        <begin position="1576"/>
        <end position="1604"/>
    </location>
</feature>
<dbReference type="Pfam" id="PF12202">
    <property type="entry name" value="OSR1_C"/>
    <property type="match status" value="1"/>
</dbReference>
<dbReference type="Gene3D" id="1.10.510.10">
    <property type="entry name" value="Transferase(Phosphotransferase) domain 1"/>
    <property type="match status" value="1"/>
</dbReference>
<feature type="compositionally biased region" description="Polar residues" evidence="9">
    <location>
        <begin position="496"/>
        <end position="509"/>
    </location>
</feature>
<feature type="compositionally biased region" description="Polar residues" evidence="9">
    <location>
        <begin position="90"/>
        <end position="107"/>
    </location>
</feature>
<feature type="compositionally biased region" description="Polar residues" evidence="9">
    <location>
        <begin position="1576"/>
        <end position="1603"/>
    </location>
</feature>
<dbReference type="InterPro" id="IPR008271">
    <property type="entry name" value="Ser/Thr_kinase_AS"/>
</dbReference>
<feature type="compositionally biased region" description="Basic and acidic residues" evidence="9">
    <location>
        <begin position="736"/>
        <end position="766"/>
    </location>
</feature>
<feature type="compositionally biased region" description="Polar residues" evidence="9">
    <location>
        <begin position="1098"/>
        <end position="1129"/>
    </location>
</feature>
<feature type="region of interest" description="Disordered" evidence="9">
    <location>
        <begin position="470"/>
        <end position="537"/>
    </location>
</feature>
<dbReference type="Gene3D" id="1.10.101.10">
    <property type="entry name" value="PGBD-like superfamily/PGBD"/>
    <property type="match status" value="1"/>
</dbReference>
<feature type="region of interest" description="Disordered" evidence="9">
    <location>
        <begin position="1239"/>
        <end position="1284"/>
    </location>
</feature>
<dbReference type="InterPro" id="IPR024678">
    <property type="entry name" value="Kinase_OSR1/WNK_CCT"/>
</dbReference>
<feature type="compositionally biased region" description="Polar residues" evidence="9">
    <location>
        <begin position="721"/>
        <end position="733"/>
    </location>
</feature>
<feature type="compositionally biased region" description="Polar residues" evidence="9">
    <location>
        <begin position="906"/>
        <end position="920"/>
    </location>
</feature>
<feature type="compositionally biased region" description="Polar residues" evidence="9">
    <location>
        <begin position="819"/>
        <end position="852"/>
    </location>
</feature>
<dbReference type="Pfam" id="PF01471">
    <property type="entry name" value="PG_binding_1"/>
    <property type="match status" value="1"/>
</dbReference>
<comment type="catalytic activity">
    <reaction evidence="8">
        <text>L-seryl-[protein] + ATP = O-phospho-L-seryl-[protein] + ADP + H(+)</text>
        <dbReference type="Rhea" id="RHEA:17989"/>
        <dbReference type="Rhea" id="RHEA-COMP:9863"/>
        <dbReference type="Rhea" id="RHEA-COMP:11604"/>
        <dbReference type="ChEBI" id="CHEBI:15378"/>
        <dbReference type="ChEBI" id="CHEBI:29999"/>
        <dbReference type="ChEBI" id="CHEBI:30616"/>
        <dbReference type="ChEBI" id="CHEBI:83421"/>
        <dbReference type="ChEBI" id="CHEBI:456216"/>
        <dbReference type="EC" id="2.7.11.1"/>
    </reaction>
</comment>
<evidence type="ECO:0000256" key="6">
    <source>
        <dbReference type="ARBA" id="ARBA00022840"/>
    </source>
</evidence>
<feature type="compositionally biased region" description="Low complexity" evidence="9">
    <location>
        <begin position="1259"/>
        <end position="1283"/>
    </location>
</feature>
<accession>A0A8J8P4Q6</accession>
<reference evidence="11" key="1">
    <citation type="submission" date="2019-06" db="EMBL/GenBank/DDBJ databases">
        <authorList>
            <person name="Zheng W."/>
        </authorList>
    </citation>
    <scope>NUCLEOTIDE SEQUENCE</scope>
    <source>
        <strain evidence="11">QDHG01</strain>
    </source>
</reference>
<feature type="region of interest" description="Disordered" evidence="9">
    <location>
        <begin position="90"/>
        <end position="142"/>
    </location>
</feature>
<keyword evidence="5" id="KW-0418">Kinase</keyword>
<feature type="compositionally biased region" description="Polar residues" evidence="9">
    <location>
        <begin position="24"/>
        <end position="33"/>
    </location>
</feature>
<dbReference type="Pfam" id="PF00069">
    <property type="entry name" value="Pkinase"/>
    <property type="match status" value="1"/>
</dbReference>
<evidence type="ECO:0000256" key="7">
    <source>
        <dbReference type="ARBA" id="ARBA00047899"/>
    </source>
</evidence>
<gene>
    <name evidence="11" type="ORF">FGO68_gene10202</name>
</gene>
<feature type="region of interest" description="Disordered" evidence="9">
    <location>
        <begin position="1093"/>
        <end position="1132"/>
    </location>
</feature>
<keyword evidence="2" id="KW-0723">Serine/threonine-protein kinase</keyword>
<evidence type="ECO:0000313" key="12">
    <source>
        <dbReference type="Proteomes" id="UP000785679"/>
    </source>
</evidence>
<feature type="compositionally biased region" description="Polar residues" evidence="9">
    <location>
        <begin position="930"/>
        <end position="988"/>
    </location>
</feature>
<feature type="compositionally biased region" description="Polar residues" evidence="9">
    <location>
        <begin position="57"/>
        <end position="67"/>
    </location>
</feature>
<dbReference type="InterPro" id="IPR000719">
    <property type="entry name" value="Prot_kinase_dom"/>
</dbReference>
<feature type="compositionally biased region" description="Acidic residues" evidence="9">
    <location>
        <begin position="129"/>
        <end position="142"/>
    </location>
</feature>
<dbReference type="InterPro" id="IPR036365">
    <property type="entry name" value="PGBD-like_sf"/>
</dbReference>
<evidence type="ECO:0000256" key="1">
    <source>
        <dbReference type="ARBA" id="ARBA00012513"/>
    </source>
</evidence>
<feature type="compositionally biased region" description="Polar residues" evidence="9">
    <location>
        <begin position="1628"/>
        <end position="1647"/>
    </location>
</feature>
<keyword evidence="4" id="KW-0547">Nucleotide-binding</keyword>
<feature type="domain" description="Protein kinase" evidence="10">
    <location>
        <begin position="161"/>
        <end position="417"/>
    </location>
</feature>
<evidence type="ECO:0000313" key="11">
    <source>
        <dbReference type="EMBL" id="TNV87218.1"/>
    </source>
</evidence>
<feature type="region of interest" description="Disordered" evidence="9">
    <location>
        <begin position="1516"/>
        <end position="1564"/>
    </location>
</feature>
<dbReference type="EMBL" id="RRYP01000568">
    <property type="protein sequence ID" value="TNV87218.1"/>
    <property type="molecule type" value="Genomic_DNA"/>
</dbReference>
<comment type="caution">
    <text evidence="11">The sequence shown here is derived from an EMBL/GenBank/DDBJ whole genome shotgun (WGS) entry which is preliminary data.</text>
</comment>
<keyword evidence="3" id="KW-0808">Transferase</keyword>
<keyword evidence="6" id="KW-0067">ATP-binding</keyword>
<feature type="region of interest" description="Disordered" evidence="9">
    <location>
        <begin position="705"/>
        <end position="1027"/>
    </location>
</feature>
<feature type="compositionally biased region" description="Acidic residues" evidence="9">
    <location>
        <begin position="1660"/>
        <end position="1669"/>
    </location>
</feature>
<dbReference type="SUPFAM" id="SSF56112">
    <property type="entry name" value="Protein kinase-like (PK-like)"/>
    <property type="match status" value="1"/>
</dbReference>
<dbReference type="CDD" id="cd13983">
    <property type="entry name" value="STKc_WNK"/>
    <property type="match status" value="1"/>
</dbReference>
<evidence type="ECO:0000256" key="9">
    <source>
        <dbReference type="SAM" id="MobiDB-lite"/>
    </source>
</evidence>
<dbReference type="SUPFAM" id="SSF47090">
    <property type="entry name" value="PGBD-like"/>
    <property type="match status" value="1"/>
</dbReference>
<protein>
    <recommendedName>
        <fullName evidence="1">non-specific serine/threonine protein kinase</fullName>
        <ecNumber evidence="1">2.7.11.1</ecNumber>
    </recommendedName>
</protein>
<feature type="compositionally biased region" description="Low complexity" evidence="9">
    <location>
        <begin position="1312"/>
        <end position="1326"/>
    </location>
</feature>
<feature type="compositionally biased region" description="Polar residues" evidence="9">
    <location>
        <begin position="1518"/>
        <end position="1528"/>
    </location>
</feature>
<dbReference type="GO" id="GO:0004674">
    <property type="term" value="F:protein serine/threonine kinase activity"/>
    <property type="evidence" value="ECO:0007669"/>
    <property type="project" value="UniProtKB-KW"/>
</dbReference>
<feature type="region of interest" description="Disordered" evidence="9">
    <location>
        <begin position="1312"/>
        <end position="1375"/>
    </location>
</feature>
<name>A0A8J8P4Q6_HALGN</name>
<organism evidence="11 12">
    <name type="scientific">Halteria grandinella</name>
    <dbReference type="NCBI Taxonomy" id="5974"/>
    <lineage>
        <taxon>Eukaryota</taxon>
        <taxon>Sar</taxon>
        <taxon>Alveolata</taxon>
        <taxon>Ciliophora</taxon>
        <taxon>Intramacronucleata</taxon>
        <taxon>Spirotrichea</taxon>
        <taxon>Stichotrichia</taxon>
        <taxon>Sporadotrichida</taxon>
        <taxon>Halteriidae</taxon>
        <taxon>Halteria</taxon>
    </lineage>
</organism>
<feature type="compositionally biased region" description="Low complexity" evidence="9">
    <location>
        <begin position="880"/>
        <end position="893"/>
    </location>
</feature>
<dbReference type="SMART" id="SM00220">
    <property type="entry name" value="S_TKc"/>
    <property type="match status" value="1"/>
</dbReference>
<feature type="compositionally biased region" description="Polar residues" evidence="9">
    <location>
        <begin position="767"/>
        <end position="800"/>
    </location>
</feature>
<feature type="region of interest" description="Disordered" evidence="9">
    <location>
        <begin position="1"/>
        <end position="72"/>
    </location>
</feature>
<sequence length="1689" mass="189530">MEEPAHQEALVLSPSPTHEKTSENHISQTSSAEQQDETSQHTAIDSEQPQCAVESLVKNNDLPSQHPLSLGNAHDSVEQSAILNQQSLSEVQYQNQRPQTEATTNQLDEAAKPTNEEPDSSTQMKQGAEEDEFNEEDLEDDDRMLNDKNCVMEISPKGRFKRFGEELGRGAYKIVYKGVDNETGREIAWNVISLNRLPKQDRVRIKSEIDLIKKLQHKNIIHFISAWYNKDKEQVIFITEMITGGSLRKYVKRIKTPRLKVIKGWCKEILQGLVYLHDQKPHPIIHRDLKCDNIFINSNSGDIRIGDLGLSTPMHKSFTTSVLGTPEFMAPELYQECYGTGVDIYAFGMCVLEMLTLERPYKECQNPAQIYFKVVNGIHPKALDRIQDEEIKDFILLCLGRADRRPSAKELLESQFLNETESEKNNQEVLITRSQSMERKKGAGSAAISTKTLDTVIAQAAKEQMLLKQTTTIQEEDEEQSGDSKTFRKKGGETQNGGTQSTLSPSKTQNIEEEHKIANSDSHPIEPVSSQETETHTEIKVQENITVLAQQTPNEPNVSQSIVQPVLESKNNQNELQVPEMIKNDHLRQTELHYPVEKHEVEYQHPSSHQDLEQNKVEINKKKQKQDAKTQLLDQSVSFLQKIDEDKQKRLQELSVIPPMQDDDDDGGQDGCCNIAGNILDELKRQDMLEEKQRHLAEQLLEHAHVPGQSMSGVTKEKAQKQANTDSSETQLMHQGKKEIPNSFGKEDASGARKFGLEKKFKEDQLQHQSNIMKSGVSSQSVKQNPNAQKVATKQKNGSNADLIKSATAANEEAKKHQQVTGGQVSSDYQQTKTSQSNPSQFAKKQVQETQKSQIPPSPNPTPAPTTQATNPKGQELVFDVQNSSSSESSSENQDQDSEVEKIQIPRTQVNDLGKAQNQGGKVEAEKAFQAQQMKSGSQVMQGGIFNQSKHLQPQSQQMSHKTTSSPAPKPLTTPQTQRPSEQSSGNLSQSITSQSKSQQKKEEQKPTQIQKINSTTSASKQNPAISSSVEVASCKDTQYQLVYKKDGKDIYFSFDTRTDTPEVVAREMVREFKYNESQFEVISKQIQSAIMKKETSAKGNATESNPKPSPGTQSKSNPVQLQSSSNTSAPAQVITAPAQQTTTPTTPLVNATTIQQQQQQKSPSKLQKDFTINMFNRLLQDVEFFYTQMQIFGINDTEEIVEAMDCSNDEKIIKMNFINKVLMSKREYKQQLENYKLKQQKKSVAQQAPKQGAGASITDKQQPKSTTQPPASTSQPQQSDSSEFLNMTFSVPSIKGTSSNLPIVQTQPALPLGQSKQQKLQQSPPTLAQMTSDKTSQDAPPSSNQQNYANKKQSSFDNNQIQGQIPSQSLPTDKKLPKEIQKLTFVIPQSIRDYFKASPQQFSCPSRLSKDLKKIPYEDMLEQPDEEVIQLQHLLNLMWHDSILVYSQKAPTQQEAIEIIKSHVPLKIDGIFGSKTEKCVFKFQQFKGIPQSGIVSDHVWQQMLTHADQIVGEQKQHQFSLDSQIPSNPFAKQPAQHQSNSHHKSQHFKGLKEGGNSFDQQKSLPTQSMPIQLISSSSHQPSGVISPNKAKQNQVHQTSQDPTVDYNMLMEKYYLPQMQQQQESQQKSGFNRSLNAKGSTYPQYFTSAAYEGEYTHEEEAYEDNDMEAEQNRGDEDPEGGSDCESNGE</sequence>
<dbReference type="Proteomes" id="UP000785679">
    <property type="component" value="Unassembled WGS sequence"/>
</dbReference>
<evidence type="ECO:0000256" key="8">
    <source>
        <dbReference type="ARBA" id="ARBA00048679"/>
    </source>
</evidence>
<dbReference type="InterPro" id="IPR002477">
    <property type="entry name" value="Peptidoglycan-bd-like"/>
</dbReference>
<dbReference type="OrthoDB" id="4062651at2759"/>
<dbReference type="GO" id="GO:0005524">
    <property type="term" value="F:ATP binding"/>
    <property type="evidence" value="ECO:0007669"/>
    <property type="project" value="UniProtKB-KW"/>
</dbReference>